<sequence length="63" mass="7559">MKDMTELCDEIPFREWPDRIEPDLTWWTTGMPDPMYYRRVPITMRNIAFLAQHIARAMKGVSE</sequence>
<reference evidence="1" key="1">
    <citation type="submission" date="2020-03" db="EMBL/GenBank/DDBJ databases">
        <title>The deep terrestrial virosphere.</title>
        <authorList>
            <person name="Holmfeldt K."/>
            <person name="Nilsson E."/>
            <person name="Simone D."/>
            <person name="Lopez-Fernandez M."/>
            <person name="Wu X."/>
            <person name="de Brujin I."/>
            <person name="Lundin D."/>
            <person name="Andersson A."/>
            <person name="Bertilsson S."/>
            <person name="Dopson M."/>
        </authorList>
    </citation>
    <scope>NUCLEOTIDE SEQUENCE</scope>
    <source>
        <strain evidence="2">MM415A00305</strain>
        <strain evidence="3">MM415B06283</strain>
        <strain evidence="1">TM448A03065</strain>
    </source>
</reference>
<evidence type="ECO:0000313" key="3">
    <source>
        <dbReference type="EMBL" id="QJA97401.1"/>
    </source>
</evidence>
<dbReference type="EMBL" id="MT142506">
    <property type="protein sequence ID" value="QJA83213.1"/>
    <property type="molecule type" value="Genomic_DNA"/>
</dbReference>
<organism evidence="1">
    <name type="scientific">viral metagenome</name>
    <dbReference type="NCBI Taxonomy" id="1070528"/>
    <lineage>
        <taxon>unclassified sequences</taxon>
        <taxon>metagenomes</taxon>
        <taxon>organismal metagenomes</taxon>
    </lineage>
</organism>
<dbReference type="EMBL" id="MT143490">
    <property type="protein sequence ID" value="QJA97401.1"/>
    <property type="molecule type" value="Genomic_DNA"/>
</dbReference>
<proteinExistence type="predicted"/>
<dbReference type="AlphaFoldDB" id="A0A6H1ZZF1"/>
<dbReference type="EMBL" id="MT144376">
    <property type="protein sequence ID" value="QJA52888.1"/>
    <property type="molecule type" value="Genomic_DNA"/>
</dbReference>
<protein>
    <submittedName>
        <fullName evidence="1">Uncharacterized protein</fullName>
    </submittedName>
</protein>
<accession>A0A6H1ZZF1</accession>
<gene>
    <name evidence="2" type="ORF">MM415A00305_0011</name>
    <name evidence="3" type="ORF">MM415B06283_0011</name>
    <name evidence="1" type="ORF">TM448A03065_0003</name>
</gene>
<evidence type="ECO:0000313" key="1">
    <source>
        <dbReference type="EMBL" id="QJA52888.1"/>
    </source>
</evidence>
<name>A0A6H1ZZF1_9ZZZZ</name>
<evidence type="ECO:0000313" key="2">
    <source>
        <dbReference type="EMBL" id="QJA83213.1"/>
    </source>
</evidence>